<keyword evidence="5" id="KW-1267">Proteomics identification</keyword>
<dbReference type="PANTHER" id="PTHR45908">
    <property type="entry name" value="PROTEIN CBG11750-RELATED"/>
    <property type="match status" value="1"/>
</dbReference>
<dbReference type="RefSeq" id="NP_001300196.1">
    <property type="nucleotide sequence ID" value="NM_001313267.1"/>
</dbReference>
<evidence type="ECO:0000259" key="1">
    <source>
        <dbReference type="Pfam" id="PF01764"/>
    </source>
</evidence>
<name>A0A0K3AV53_CAEEL</name>
<evidence type="ECO:0000313" key="4">
    <source>
        <dbReference type="WormBase" id="T10B5.7b"/>
    </source>
</evidence>
<dbReference type="SUPFAM" id="SSF53474">
    <property type="entry name" value="alpha/beta-Hydrolases"/>
    <property type="match status" value="1"/>
</dbReference>
<protein>
    <submittedName>
        <fullName evidence="2">Fungal lipase-type domain-containing protein</fullName>
    </submittedName>
</protein>
<dbReference type="CDD" id="cd00519">
    <property type="entry name" value="Lipase_3"/>
    <property type="match status" value="1"/>
</dbReference>
<evidence type="ECO:0000313" key="2">
    <source>
        <dbReference type="EMBL" id="CTQ86895.1"/>
    </source>
</evidence>
<dbReference type="PANTHER" id="PTHR45908:SF13">
    <property type="entry name" value="FUNGAL LIPASE-LIKE DOMAIN-CONTAINING PROTEIN"/>
    <property type="match status" value="1"/>
</dbReference>
<dbReference type="InterPro" id="IPR029058">
    <property type="entry name" value="AB_hydrolase_fold"/>
</dbReference>
<gene>
    <name evidence="2" type="ORF">CELE_T10B5.7</name>
    <name evidence="2 4" type="ORF">T10B5.7</name>
</gene>
<dbReference type="GO" id="GO:0006629">
    <property type="term" value="P:lipid metabolic process"/>
    <property type="evidence" value="ECO:0007669"/>
    <property type="project" value="InterPro"/>
</dbReference>
<dbReference type="SMR" id="A0A0K3AV53"/>
<sequence length="186" mass="21251">MYRNKTAWFGGGNVGFYFARSYNLLWNAGMKEDFNTLKHAYPGYEIWVGGHSLGGSMAALASNYLVANGLATSSNLKMITFGEPRTGDKAFADAHDKMVTYSYRIVHHKDIVPHIPLNGMAEFHHHRNEVWYDNDMLKAVFKECDAQESPFCSDSHLDYEIEDHHRYFGMFISFYGRRNCTGDPSN</sequence>
<dbReference type="WormBase" id="T10B5.7b">
    <property type="protein sequence ID" value="CE50914"/>
    <property type="gene ID" value="WBGene00020393"/>
</dbReference>
<dbReference type="InterPro" id="IPR002921">
    <property type="entry name" value="Fungal_lipase-type"/>
</dbReference>
<dbReference type="Gene3D" id="3.40.50.1820">
    <property type="entry name" value="alpha/beta hydrolase"/>
    <property type="match status" value="1"/>
</dbReference>
<organism evidence="2 3">
    <name type="scientific">Caenorhabditis elegans</name>
    <dbReference type="NCBI Taxonomy" id="6239"/>
    <lineage>
        <taxon>Eukaryota</taxon>
        <taxon>Metazoa</taxon>
        <taxon>Ecdysozoa</taxon>
        <taxon>Nematoda</taxon>
        <taxon>Chromadorea</taxon>
        <taxon>Rhabditida</taxon>
        <taxon>Rhabditina</taxon>
        <taxon>Rhabditomorpha</taxon>
        <taxon>Rhabditoidea</taxon>
        <taxon>Rhabditidae</taxon>
        <taxon>Peloderinae</taxon>
        <taxon>Caenorhabditis</taxon>
    </lineage>
</organism>
<dbReference type="CTD" id="178665"/>
<dbReference type="Proteomes" id="UP000001940">
    <property type="component" value="Chromosome V"/>
</dbReference>
<dbReference type="EMBL" id="BX284605">
    <property type="protein sequence ID" value="CTQ86895.1"/>
    <property type="molecule type" value="Genomic_DNA"/>
</dbReference>
<dbReference type="Pfam" id="PF01764">
    <property type="entry name" value="Lipase_3"/>
    <property type="match status" value="1"/>
</dbReference>
<evidence type="ECO:0007829" key="5">
    <source>
        <dbReference type="PeptideAtlas" id="A0A0K3AV53"/>
    </source>
</evidence>
<dbReference type="KEGG" id="cel:CELE_T10B5.7"/>
<proteinExistence type="evidence at protein level"/>
<dbReference type="Bgee" id="WBGene00020393">
    <property type="expression patterns" value="Expressed in larva and 2 other cell types or tissues"/>
</dbReference>
<feature type="domain" description="Fungal lipase-type" evidence="1">
    <location>
        <begin position="4"/>
        <end position="118"/>
    </location>
</feature>
<dbReference type="AlphaFoldDB" id="A0A0K3AV53"/>
<keyword evidence="3" id="KW-1185">Reference proteome</keyword>
<dbReference type="ExpressionAtlas" id="A0A0K3AV53">
    <property type="expression patterns" value="baseline and differential"/>
</dbReference>
<dbReference type="OrthoDB" id="426718at2759"/>
<accession>A0A0K3AV53</accession>
<dbReference type="AGR" id="WB:WBGene00020393"/>
<dbReference type="GeneID" id="178665"/>
<evidence type="ECO:0000313" key="3">
    <source>
        <dbReference type="Proteomes" id="UP000001940"/>
    </source>
</evidence>
<reference evidence="2 3" key="1">
    <citation type="journal article" date="1998" name="Science">
        <title>Genome sequence of the nematode C. elegans: a platform for investigating biology.</title>
        <authorList>
            <consortium name="The C. elegans sequencing consortium"/>
            <person name="Sulson J.E."/>
            <person name="Waterston R."/>
        </authorList>
    </citation>
    <scope>NUCLEOTIDE SEQUENCE [LARGE SCALE GENOMIC DNA]</scope>
    <source>
        <strain evidence="2 3">Bristol N2</strain>
    </source>
</reference>